<reference evidence="2 3" key="1">
    <citation type="submission" date="2023-09" db="EMBL/GenBank/DDBJ databases">
        <title>Thioclava shenzhenensis sp. nov., a multidrug resistant bacteria-antagonizing species isolated from coastal seawater.</title>
        <authorList>
            <person name="Long M."/>
        </authorList>
    </citation>
    <scope>NUCLEOTIDE SEQUENCE [LARGE SCALE GENOMIC DNA]</scope>
    <source>
        <strain evidence="2 3">FTW29</strain>
    </source>
</reference>
<proteinExistence type="predicted"/>
<evidence type="ECO:0000313" key="3">
    <source>
        <dbReference type="Proteomes" id="UP001623290"/>
    </source>
</evidence>
<dbReference type="EMBL" id="CP135443">
    <property type="protein sequence ID" value="WRY33866.1"/>
    <property type="molecule type" value="Genomic_DNA"/>
</dbReference>
<feature type="transmembrane region" description="Helical" evidence="1">
    <location>
        <begin position="45"/>
        <end position="64"/>
    </location>
</feature>
<keyword evidence="3" id="KW-1185">Reference proteome</keyword>
<keyword evidence="1" id="KW-1133">Transmembrane helix</keyword>
<dbReference type="RefSeq" id="WP_406720971.1">
    <property type="nucleotide sequence ID" value="NZ_CP135443.1"/>
</dbReference>
<keyword evidence="1" id="KW-0812">Transmembrane</keyword>
<sequence>MTTDSGTKKFIVLQQASILAALVGVASVLWPAYEIAQNEFSWSSALSIILSTYAFLPAVVAFEIKVEKKGLDKPFARWVTFVIVASGAAGALFAILRLIGPFYLVVAVYLIALIVAYFFWPKQKVSTESTSP</sequence>
<name>A0ABZ1E063_9RHOB</name>
<keyword evidence="1" id="KW-0472">Membrane</keyword>
<protein>
    <submittedName>
        <fullName evidence="2">Uncharacterized protein</fullName>
    </submittedName>
</protein>
<dbReference type="Proteomes" id="UP001623290">
    <property type="component" value="Chromosome"/>
</dbReference>
<evidence type="ECO:0000313" key="2">
    <source>
        <dbReference type="EMBL" id="WRY33866.1"/>
    </source>
</evidence>
<organism evidence="2 3">
    <name type="scientific">Thioclava litoralis</name>
    <dbReference type="NCBI Taxonomy" id="3076557"/>
    <lineage>
        <taxon>Bacteria</taxon>
        <taxon>Pseudomonadati</taxon>
        <taxon>Pseudomonadota</taxon>
        <taxon>Alphaproteobacteria</taxon>
        <taxon>Rhodobacterales</taxon>
        <taxon>Paracoccaceae</taxon>
        <taxon>Thioclava</taxon>
    </lineage>
</organism>
<feature type="transmembrane region" description="Helical" evidence="1">
    <location>
        <begin position="102"/>
        <end position="120"/>
    </location>
</feature>
<evidence type="ECO:0000256" key="1">
    <source>
        <dbReference type="SAM" id="Phobius"/>
    </source>
</evidence>
<gene>
    <name evidence="2" type="ORF">RPE78_00800</name>
</gene>
<feature type="transmembrane region" description="Helical" evidence="1">
    <location>
        <begin position="12"/>
        <end position="33"/>
    </location>
</feature>
<feature type="transmembrane region" description="Helical" evidence="1">
    <location>
        <begin position="76"/>
        <end position="96"/>
    </location>
</feature>
<accession>A0ABZ1E063</accession>